<feature type="non-terminal residue" evidence="3">
    <location>
        <position position="1"/>
    </location>
</feature>
<gene>
    <name evidence="3" type="ORF">PACLA_8A007829</name>
</gene>
<comment type="caution">
    <text evidence="3">The sequence shown here is derived from an EMBL/GenBank/DDBJ whole genome shotgun (WGS) entry which is preliminary data.</text>
</comment>
<organism evidence="3 4">
    <name type="scientific">Paramuricea clavata</name>
    <name type="common">Red gorgonian</name>
    <name type="synonym">Violescent sea-whip</name>
    <dbReference type="NCBI Taxonomy" id="317549"/>
    <lineage>
        <taxon>Eukaryota</taxon>
        <taxon>Metazoa</taxon>
        <taxon>Cnidaria</taxon>
        <taxon>Anthozoa</taxon>
        <taxon>Octocorallia</taxon>
        <taxon>Malacalcyonacea</taxon>
        <taxon>Plexauridae</taxon>
        <taxon>Paramuricea</taxon>
    </lineage>
</organism>
<name>A0A7D9DQT1_PARCT</name>
<feature type="compositionally biased region" description="Polar residues" evidence="2">
    <location>
        <begin position="244"/>
        <end position="255"/>
    </location>
</feature>
<dbReference type="AlphaFoldDB" id="A0A7D9DQT1"/>
<dbReference type="EMBL" id="CACRXK020001703">
    <property type="protein sequence ID" value="CAB3990667.1"/>
    <property type="molecule type" value="Genomic_DNA"/>
</dbReference>
<evidence type="ECO:0000256" key="2">
    <source>
        <dbReference type="SAM" id="MobiDB-lite"/>
    </source>
</evidence>
<evidence type="ECO:0000313" key="4">
    <source>
        <dbReference type="Proteomes" id="UP001152795"/>
    </source>
</evidence>
<dbReference type="Proteomes" id="UP001152795">
    <property type="component" value="Unassembled WGS sequence"/>
</dbReference>
<sequence length="272" mass="31723">MRPILSATGTYNFKLAKWLDEKLKFLSINKYTVSDPLKFAEEIREKQMAESDILVSRDNHEQLQLFRRLEQSSKKLINSRCAVEFLELCQSFALTPTFAKVSNPKATIWKKSAKDFEETVVKEEILQKKTQIKAHRKEVIDIYEEIKRKSSTLRPVSAKDIQASFERAYRTLEHNLDEDKKELTTLLRSINQLKKRDDIVITKPDKGTGVVVMDKSEYTKLLNEASINNTEKFKSKRKRARNRLSYSKSTTRNQQTRLCRIARTQRTSGKTL</sequence>
<reference evidence="3" key="1">
    <citation type="submission" date="2020-04" db="EMBL/GenBank/DDBJ databases">
        <authorList>
            <person name="Alioto T."/>
            <person name="Alioto T."/>
            <person name="Gomez Garrido J."/>
        </authorList>
    </citation>
    <scope>NUCLEOTIDE SEQUENCE</scope>
    <source>
        <strain evidence="3">A484AB</strain>
    </source>
</reference>
<feature type="region of interest" description="Disordered" evidence="2">
    <location>
        <begin position="232"/>
        <end position="255"/>
    </location>
</feature>
<evidence type="ECO:0000256" key="1">
    <source>
        <dbReference type="SAM" id="Coils"/>
    </source>
</evidence>
<keyword evidence="1" id="KW-0175">Coiled coil</keyword>
<feature type="coiled-coil region" evidence="1">
    <location>
        <begin position="162"/>
        <end position="196"/>
    </location>
</feature>
<accession>A0A7D9DQT1</accession>
<evidence type="ECO:0000313" key="3">
    <source>
        <dbReference type="EMBL" id="CAB3990667.1"/>
    </source>
</evidence>
<protein>
    <submittedName>
        <fullName evidence="3">Uncharacterized protein</fullName>
    </submittedName>
</protein>
<keyword evidence="4" id="KW-1185">Reference proteome</keyword>
<dbReference type="OrthoDB" id="10581803at2759"/>
<proteinExistence type="predicted"/>